<evidence type="ECO:0000313" key="3">
    <source>
        <dbReference type="EMBL" id="THJ36382.1"/>
    </source>
</evidence>
<evidence type="ECO:0000259" key="2">
    <source>
        <dbReference type="Pfam" id="PF04471"/>
    </source>
</evidence>
<dbReference type="GO" id="GO:0004519">
    <property type="term" value="F:endonuclease activity"/>
    <property type="evidence" value="ECO:0007669"/>
    <property type="project" value="UniProtKB-KW"/>
</dbReference>
<proteinExistence type="predicted"/>
<sequence>MLAIALSALLAALIPREYVFFAIVGTLPLFIVGVVALWRQLQTPSQERREAILAEAGHMNWDSFAKRANESWRILGIHASQPEHAGADWRIAQDGKYTLVYARRWKASVHGLEPLRQLAEAMESTGINQGLYIAAGGELSPPALRYAREHNIQIWLGDSLSLFLLGKEPPSAS</sequence>
<name>A0A4V6S7B3_9BURK</name>
<feature type="transmembrane region" description="Helical" evidence="1">
    <location>
        <begin position="18"/>
        <end position="38"/>
    </location>
</feature>
<dbReference type="RefSeq" id="WP_136404641.1">
    <property type="nucleotide sequence ID" value="NZ_SSWX01000001.1"/>
</dbReference>
<gene>
    <name evidence="3" type="ORF">E8K88_00275</name>
</gene>
<keyword evidence="4" id="KW-1185">Reference proteome</keyword>
<keyword evidence="3" id="KW-0378">Hydrolase</keyword>
<keyword evidence="1" id="KW-1133">Transmembrane helix</keyword>
<keyword evidence="1" id="KW-0472">Membrane</keyword>
<reference evidence="3 4" key="1">
    <citation type="submission" date="2019-04" db="EMBL/GenBank/DDBJ databases">
        <title>Lampropedia sp YIM MLB12 draf genome.</title>
        <authorList>
            <person name="Wang Y.-X."/>
        </authorList>
    </citation>
    <scope>NUCLEOTIDE SEQUENCE [LARGE SCALE GENOMIC DNA]</scope>
    <source>
        <strain evidence="3 4">YIM MLB12</strain>
    </source>
</reference>
<organism evidence="3 4">
    <name type="scientific">Lampropedia aestuarii</name>
    <dbReference type="NCBI Taxonomy" id="2562762"/>
    <lineage>
        <taxon>Bacteria</taxon>
        <taxon>Pseudomonadati</taxon>
        <taxon>Pseudomonadota</taxon>
        <taxon>Betaproteobacteria</taxon>
        <taxon>Burkholderiales</taxon>
        <taxon>Comamonadaceae</taxon>
        <taxon>Lampropedia</taxon>
    </lineage>
</organism>
<keyword evidence="1" id="KW-0812">Transmembrane</keyword>
<protein>
    <submittedName>
        <fullName evidence="3">Restriction endonuclease</fullName>
    </submittedName>
</protein>
<feature type="domain" description="Restriction endonuclease type IV Mrr" evidence="2">
    <location>
        <begin position="59"/>
        <end position="160"/>
    </location>
</feature>
<dbReference type="InterPro" id="IPR007560">
    <property type="entry name" value="Restrct_endonuc_IV_Mrr"/>
</dbReference>
<dbReference type="OrthoDB" id="8776507at2"/>
<keyword evidence="3" id="KW-0255">Endonuclease</keyword>
<dbReference type="Proteomes" id="UP000306236">
    <property type="component" value="Unassembled WGS sequence"/>
</dbReference>
<accession>A0A4V6S7B3</accession>
<dbReference type="GO" id="GO:0009307">
    <property type="term" value="P:DNA restriction-modification system"/>
    <property type="evidence" value="ECO:0007669"/>
    <property type="project" value="InterPro"/>
</dbReference>
<keyword evidence="3" id="KW-0540">Nuclease</keyword>
<dbReference type="AlphaFoldDB" id="A0A4V6S7B3"/>
<dbReference type="GO" id="GO:0003677">
    <property type="term" value="F:DNA binding"/>
    <property type="evidence" value="ECO:0007669"/>
    <property type="project" value="InterPro"/>
</dbReference>
<dbReference type="Pfam" id="PF04471">
    <property type="entry name" value="Mrr_cat"/>
    <property type="match status" value="1"/>
</dbReference>
<evidence type="ECO:0000256" key="1">
    <source>
        <dbReference type="SAM" id="Phobius"/>
    </source>
</evidence>
<dbReference type="EMBL" id="SSWX01000001">
    <property type="protein sequence ID" value="THJ36382.1"/>
    <property type="molecule type" value="Genomic_DNA"/>
</dbReference>
<comment type="caution">
    <text evidence="3">The sequence shown here is derived from an EMBL/GenBank/DDBJ whole genome shotgun (WGS) entry which is preliminary data.</text>
</comment>
<evidence type="ECO:0000313" key="4">
    <source>
        <dbReference type="Proteomes" id="UP000306236"/>
    </source>
</evidence>